<sequence>MKFVVLTSTLASIAVAQAYTAADLLSDTKIVAGRTVDYIIARGDLTGLTVAAKLTENPNINVLVIEKGFYELNNRLIIENRNDYGLIFGS</sequence>
<name>A0A9W9UUZ8_9EURO</name>
<feature type="chain" id="PRO_5040812147" description="Glucose-methanol-choline oxidoreductase N-terminal domain-containing protein" evidence="5">
    <location>
        <begin position="19"/>
        <end position="90"/>
    </location>
</feature>
<dbReference type="EMBL" id="JAPZBS010000009">
    <property type="protein sequence ID" value="KAJ5358377.1"/>
    <property type="molecule type" value="Genomic_DNA"/>
</dbReference>
<comment type="caution">
    <text evidence="6">The sequence shown here is derived from an EMBL/GenBank/DDBJ whole genome shotgun (WGS) entry which is preliminary data.</text>
</comment>
<reference evidence="6" key="2">
    <citation type="journal article" date="2023" name="IMA Fungus">
        <title>Comparative genomic study of the Penicillium genus elucidates a diverse pangenome and 15 lateral gene transfer events.</title>
        <authorList>
            <person name="Petersen C."/>
            <person name="Sorensen T."/>
            <person name="Nielsen M.R."/>
            <person name="Sondergaard T.E."/>
            <person name="Sorensen J.L."/>
            <person name="Fitzpatrick D.A."/>
            <person name="Frisvad J.C."/>
            <person name="Nielsen K.L."/>
        </authorList>
    </citation>
    <scope>NUCLEOTIDE SEQUENCE</scope>
    <source>
        <strain evidence="6">IBT 29864</strain>
    </source>
</reference>
<evidence type="ECO:0000256" key="2">
    <source>
        <dbReference type="ARBA" id="ARBA00022630"/>
    </source>
</evidence>
<dbReference type="SUPFAM" id="SSF51905">
    <property type="entry name" value="FAD/NAD(P)-binding domain"/>
    <property type="match status" value="1"/>
</dbReference>
<evidence type="ECO:0000256" key="5">
    <source>
        <dbReference type="SAM" id="SignalP"/>
    </source>
</evidence>
<comment type="cofactor">
    <cofactor evidence="1">
        <name>FAD</name>
        <dbReference type="ChEBI" id="CHEBI:57692"/>
    </cofactor>
</comment>
<keyword evidence="4" id="KW-0560">Oxidoreductase</keyword>
<dbReference type="InterPro" id="IPR036188">
    <property type="entry name" value="FAD/NAD-bd_sf"/>
</dbReference>
<gene>
    <name evidence="6" type="ORF">N7496_010790</name>
</gene>
<dbReference type="InterPro" id="IPR027424">
    <property type="entry name" value="Glucose_Oxidase_domain_2"/>
</dbReference>
<evidence type="ECO:0000256" key="1">
    <source>
        <dbReference type="ARBA" id="ARBA00001974"/>
    </source>
</evidence>
<dbReference type="GeneID" id="81442882"/>
<evidence type="ECO:0000313" key="6">
    <source>
        <dbReference type="EMBL" id="KAJ5358377.1"/>
    </source>
</evidence>
<evidence type="ECO:0000256" key="4">
    <source>
        <dbReference type="ARBA" id="ARBA00023002"/>
    </source>
</evidence>
<reference evidence="6" key="1">
    <citation type="submission" date="2022-11" db="EMBL/GenBank/DDBJ databases">
        <authorList>
            <person name="Petersen C."/>
        </authorList>
    </citation>
    <scope>NUCLEOTIDE SEQUENCE</scope>
    <source>
        <strain evidence="6">IBT 29864</strain>
    </source>
</reference>
<keyword evidence="2" id="KW-0285">Flavoprotein</keyword>
<evidence type="ECO:0000256" key="3">
    <source>
        <dbReference type="ARBA" id="ARBA00022827"/>
    </source>
</evidence>
<dbReference type="GO" id="GO:0016491">
    <property type="term" value="F:oxidoreductase activity"/>
    <property type="evidence" value="ECO:0007669"/>
    <property type="project" value="UniProtKB-KW"/>
</dbReference>
<keyword evidence="5" id="KW-0732">Signal</keyword>
<keyword evidence="3" id="KW-0274">FAD</keyword>
<keyword evidence="7" id="KW-1185">Reference proteome</keyword>
<evidence type="ECO:0008006" key="8">
    <source>
        <dbReference type="Google" id="ProtNLM"/>
    </source>
</evidence>
<accession>A0A9W9UUZ8</accession>
<dbReference type="Gene3D" id="3.50.50.60">
    <property type="entry name" value="FAD/NAD(P)-binding domain"/>
    <property type="match status" value="1"/>
</dbReference>
<organism evidence="6 7">
    <name type="scientific">Penicillium cataractarum</name>
    <dbReference type="NCBI Taxonomy" id="2100454"/>
    <lineage>
        <taxon>Eukaryota</taxon>
        <taxon>Fungi</taxon>
        <taxon>Dikarya</taxon>
        <taxon>Ascomycota</taxon>
        <taxon>Pezizomycotina</taxon>
        <taxon>Eurotiomycetes</taxon>
        <taxon>Eurotiomycetidae</taxon>
        <taxon>Eurotiales</taxon>
        <taxon>Aspergillaceae</taxon>
        <taxon>Penicillium</taxon>
    </lineage>
</organism>
<dbReference type="AlphaFoldDB" id="A0A9W9UUZ8"/>
<proteinExistence type="predicted"/>
<dbReference type="Proteomes" id="UP001147782">
    <property type="component" value="Unassembled WGS sequence"/>
</dbReference>
<protein>
    <recommendedName>
        <fullName evidence="8">Glucose-methanol-choline oxidoreductase N-terminal domain-containing protein</fullName>
    </recommendedName>
</protein>
<feature type="signal peptide" evidence="5">
    <location>
        <begin position="1"/>
        <end position="18"/>
    </location>
</feature>
<dbReference type="Gene3D" id="4.10.450.10">
    <property type="entry name" value="Glucose Oxidase, domain 2"/>
    <property type="match status" value="1"/>
</dbReference>
<evidence type="ECO:0000313" key="7">
    <source>
        <dbReference type="Proteomes" id="UP001147782"/>
    </source>
</evidence>
<dbReference type="RefSeq" id="XP_056549663.1">
    <property type="nucleotide sequence ID" value="XM_056703703.1"/>
</dbReference>
<dbReference type="OrthoDB" id="4367626at2759"/>